<evidence type="ECO:0000256" key="6">
    <source>
        <dbReference type="SAM" id="Phobius"/>
    </source>
</evidence>
<dbReference type="PROSITE" id="PS50076">
    <property type="entry name" value="DNAJ_2"/>
    <property type="match status" value="1"/>
</dbReference>
<gene>
    <name evidence="8" type="ORF">QWZ14_15535</name>
</gene>
<dbReference type="SUPFAM" id="SSF46565">
    <property type="entry name" value="Chaperone J-domain"/>
    <property type="match status" value="1"/>
</dbReference>
<organism evidence="8 9">
    <name type="scientific">Paeniroseomonas aquatica</name>
    <dbReference type="NCBI Taxonomy" id="373043"/>
    <lineage>
        <taxon>Bacteria</taxon>
        <taxon>Pseudomonadati</taxon>
        <taxon>Pseudomonadota</taxon>
        <taxon>Alphaproteobacteria</taxon>
        <taxon>Acetobacterales</taxon>
        <taxon>Acetobacteraceae</taxon>
        <taxon>Paeniroseomonas</taxon>
    </lineage>
</organism>
<proteinExistence type="inferred from homology"/>
<dbReference type="PANTHER" id="PTHR12763">
    <property type="match status" value="1"/>
</dbReference>
<comment type="subcellular location">
    <subcellularLocation>
        <location evidence="1">Membrane</location>
        <topology evidence="1">Single-pass membrane protein</topology>
    </subcellularLocation>
</comment>
<accession>A0ABT8A841</accession>
<sequence>MVWLALGTGGLLFVIWLLRVFATATPATVRKAGLWLLALFGGAALLLMLVTGRGLQSIWTLAFVAPLAWRRVQGWLAARRFGRQETPEDASAVSTATLAMRLDHATGRMSGRVLRGGHAGRELAELTLAELLDLLAECRATDAESVPLLEAWLDLAQPDWREAAPAAAAGGPMSRAEALAVLGLTEGAGPEAIRAAHRRLMLSAHPDHGGSDWLAARINQARDLLLA</sequence>
<evidence type="ECO:0000256" key="4">
    <source>
        <dbReference type="ARBA" id="ARBA00023136"/>
    </source>
</evidence>
<dbReference type="EMBL" id="JAUFPN010000153">
    <property type="protein sequence ID" value="MDN3565781.1"/>
    <property type="molecule type" value="Genomic_DNA"/>
</dbReference>
<reference evidence="9" key="1">
    <citation type="journal article" date="2019" name="Int. J. Syst. Evol. Microbiol.">
        <title>The Global Catalogue of Microorganisms (GCM) 10K type strain sequencing project: providing services to taxonomists for standard genome sequencing and annotation.</title>
        <authorList>
            <consortium name="The Broad Institute Genomics Platform"/>
            <consortium name="The Broad Institute Genome Sequencing Center for Infectious Disease"/>
            <person name="Wu L."/>
            <person name="Ma J."/>
        </authorList>
    </citation>
    <scope>NUCLEOTIDE SEQUENCE [LARGE SCALE GENOMIC DNA]</scope>
    <source>
        <strain evidence="9">CECT 7131</strain>
    </source>
</reference>
<name>A0ABT8A841_9PROT</name>
<keyword evidence="4 6" id="KW-0472">Membrane</keyword>
<evidence type="ECO:0000256" key="5">
    <source>
        <dbReference type="ARBA" id="ARBA00038105"/>
    </source>
</evidence>
<evidence type="ECO:0000256" key="1">
    <source>
        <dbReference type="ARBA" id="ARBA00004167"/>
    </source>
</evidence>
<keyword evidence="2 6" id="KW-0812">Transmembrane</keyword>
<evidence type="ECO:0000313" key="8">
    <source>
        <dbReference type="EMBL" id="MDN3565781.1"/>
    </source>
</evidence>
<dbReference type="InterPro" id="IPR001623">
    <property type="entry name" value="DnaJ_domain"/>
</dbReference>
<dbReference type="CDD" id="cd06257">
    <property type="entry name" value="DnaJ"/>
    <property type="match status" value="1"/>
</dbReference>
<dbReference type="InterPro" id="IPR036869">
    <property type="entry name" value="J_dom_sf"/>
</dbReference>
<protein>
    <recommendedName>
        <fullName evidence="7">J domain-containing protein</fullName>
    </recommendedName>
</protein>
<evidence type="ECO:0000256" key="3">
    <source>
        <dbReference type="ARBA" id="ARBA00022989"/>
    </source>
</evidence>
<dbReference type="Gene3D" id="1.10.287.110">
    <property type="entry name" value="DnaJ domain"/>
    <property type="match status" value="1"/>
</dbReference>
<evidence type="ECO:0000313" key="9">
    <source>
        <dbReference type="Proteomes" id="UP001529369"/>
    </source>
</evidence>
<feature type="transmembrane region" description="Helical" evidence="6">
    <location>
        <begin position="32"/>
        <end position="50"/>
    </location>
</feature>
<keyword evidence="3 6" id="KW-1133">Transmembrane helix</keyword>
<feature type="domain" description="J" evidence="7">
    <location>
        <begin position="177"/>
        <end position="227"/>
    </location>
</feature>
<evidence type="ECO:0000259" key="7">
    <source>
        <dbReference type="PROSITE" id="PS50076"/>
    </source>
</evidence>
<dbReference type="Proteomes" id="UP001529369">
    <property type="component" value="Unassembled WGS sequence"/>
</dbReference>
<dbReference type="RefSeq" id="WP_290317645.1">
    <property type="nucleotide sequence ID" value="NZ_JAUFPN010000153.1"/>
</dbReference>
<comment type="similarity">
    <text evidence="5">Belongs to the TIM14 family.</text>
</comment>
<comment type="caution">
    <text evidence="8">The sequence shown here is derived from an EMBL/GenBank/DDBJ whole genome shotgun (WGS) entry which is preliminary data.</text>
</comment>
<evidence type="ECO:0000256" key="2">
    <source>
        <dbReference type="ARBA" id="ARBA00022692"/>
    </source>
</evidence>
<dbReference type="PANTHER" id="PTHR12763:SF28">
    <property type="entry name" value="GEO10507P1-RELATED"/>
    <property type="match status" value="1"/>
</dbReference>
<keyword evidence="9" id="KW-1185">Reference proteome</keyword>